<gene>
    <name evidence="2" type="ORF">GCM10009550_08010</name>
</gene>
<protein>
    <submittedName>
        <fullName evidence="2">Uncharacterized protein</fullName>
    </submittedName>
</protein>
<organism evidence="2 3">
    <name type="scientific">Actinocorallia libanotica</name>
    <dbReference type="NCBI Taxonomy" id="46162"/>
    <lineage>
        <taxon>Bacteria</taxon>
        <taxon>Bacillati</taxon>
        <taxon>Actinomycetota</taxon>
        <taxon>Actinomycetes</taxon>
        <taxon>Streptosporangiales</taxon>
        <taxon>Thermomonosporaceae</taxon>
        <taxon>Actinocorallia</taxon>
    </lineage>
</organism>
<name>A0ABN1Q9A6_9ACTN</name>
<keyword evidence="3" id="KW-1185">Reference proteome</keyword>
<dbReference type="Proteomes" id="UP001500665">
    <property type="component" value="Unassembled WGS sequence"/>
</dbReference>
<reference evidence="2 3" key="1">
    <citation type="journal article" date="2019" name="Int. J. Syst. Evol. Microbiol.">
        <title>The Global Catalogue of Microorganisms (GCM) 10K type strain sequencing project: providing services to taxonomists for standard genome sequencing and annotation.</title>
        <authorList>
            <consortium name="The Broad Institute Genomics Platform"/>
            <consortium name="The Broad Institute Genome Sequencing Center for Infectious Disease"/>
            <person name="Wu L."/>
            <person name="Ma J."/>
        </authorList>
    </citation>
    <scope>NUCLEOTIDE SEQUENCE [LARGE SCALE GENOMIC DNA]</scope>
    <source>
        <strain evidence="2 3">JCM 10696</strain>
    </source>
</reference>
<evidence type="ECO:0000256" key="1">
    <source>
        <dbReference type="SAM" id="MobiDB-lite"/>
    </source>
</evidence>
<comment type="caution">
    <text evidence="2">The sequence shown here is derived from an EMBL/GenBank/DDBJ whole genome shotgun (WGS) entry which is preliminary data.</text>
</comment>
<evidence type="ECO:0000313" key="2">
    <source>
        <dbReference type="EMBL" id="GAA0939467.1"/>
    </source>
</evidence>
<proteinExistence type="predicted"/>
<sequence length="83" mass="8665">MAALSAATRHARGHPAPCSHARRTARKAGAHLTTCLLAPTTTSPSPDTPTTTAEVTITFPFRTLRWLPTLTIPATARAGPAPP</sequence>
<feature type="region of interest" description="Disordered" evidence="1">
    <location>
        <begin position="1"/>
        <end position="25"/>
    </location>
</feature>
<evidence type="ECO:0000313" key="3">
    <source>
        <dbReference type="Proteomes" id="UP001500665"/>
    </source>
</evidence>
<accession>A0ABN1Q9A6</accession>
<dbReference type="EMBL" id="BAAAHH010000002">
    <property type="protein sequence ID" value="GAA0939467.1"/>
    <property type="molecule type" value="Genomic_DNA"/>
</dbReference>